<feature type="domain" description="GH15-like" evidence="8">
    <location>
        <begin position="393"/>
        <end position="437"/>
    </location>
</feature>
<dbReference type="GO" id="GO:0000272">
    <property type="term" value="P:polysaccharide catabolic process"/>
    <property type="evidence" value="ECO:0007669"/>
    <property type="project" value="UniProtKB-KW"/>
</dbReference>
<dbReference type="Proteomes" id="UP000199758">
    <property type="component" value="Unassembled WGS sequence"/>
</dbReference>
<evidence type="ECO:0000256" key="1">
    <source>
        <dbReference type="ARBA" id="ARBA00001863"/>
    </source>
</evidence>
<dbReference type="GO" id="GO:0004339">
    <property type="term" value="F:glucan 1,4-alpha-glucosidase activity"/>
    <property type="evidence" value="ECO:0007669"/>
    <property type="project" value="UniProtKB-EC"/>
</dbReference>
<keyword evidence="7" id="KW-0624">Polysaccharide degradation</keyword>
<dbReference type="InterPro" id="IPR008928">
    <property type="entry name" value="6-hairpin_glycosidase_sf"/>
</dbReference>
<dbReference type="PANTHER" id="PTHR31616:SF9">
    <property type="entry name" value="GLUCOAMYLASE, INTRACELLULAR SPORULATION-SPECIFIC"/>
    <property type="match status" value="1"/>
</dbReference>
<comment type="catalytic activity">
    <reaction evidence="1">
        <text>Hydrolysis of terminal (1-&gt;4)-linked alpha-D-glucose residues successively from non-reducing ends of the chains with release of beta-D-glucose.</text>
        <dbReference type="EC" id="3.2.1.3"/>
    </reaction>
</comment>
<keyword evidence="6" id="KW-0326">Glycosidase</keyword>
<dbReference type="RefSeq" id="WP_072897531.1">
    <property type="nucleotide sequence ID" value="NZ_FQWZ01000005.1"/>
</dbReference>
<evidence type="ECO:0000313" key="10">
    <source>
        <dbReference type="Proteomes" id="UP000199758"/>
    </source>
</evidence>
<keyword evidence="5" id="KW-0119">Carbohydrate metabolism</keyword>
<dbReference type="SUPFAM" id="SSF48208">
    <property type="entry name" value="Six-hairpin glycosidases"/>
    <property type="match status" value="1"/>
</dbReference>
<dbReference type="PRINTS" id="PR00736">
    <property type="entry name" value="GLHYDRLASE15"/>
</dbReference>
<dbReference type="InterPro" id="IPR012341">
    <property type="entry name" value="6hp_glycosidase-like_sf"/>
</dbReference>
<dbReference type="STRING" id="490188.SAMN04488068_2199"/>
<feature type="domain" description="GH15-like" evidence="8">
    <location>
        <begin position="47"/>
        <end position="386"/>
    </location>
</feature>
<dbReference type="OrthoDB" id="5641212at2"/>
<name>A0A1M5PMM1_9GAMM</name>
<dbReference type="PANTHER" id="PTHR31616">
    <property type="entry name" value="TREHALASE"/>
    <property type="match status" value="1"/>
</dbReference>
<evidence type="ECO:0000256" key="2">
    <source>
        <dbReference type="ARBA" id="ARBA00006188"/>
    </source>
</evidence>
<evidence type="ECO:0000256" key="4">
    <source>
        <dbReference type="ARBA" id="ARBA00022801"/>
    </source>
</evidence>
<dbReference type="Pfam" id="PF00723">
    <property type="entry name" value="Glyco_hydro_15"/>
    <property type="match status" value="2"/>
</dbReference>
<reference evidence="9 10" key="1">
    <citation type="submission" date="2016-11" db="EMBL/GenBank/DDBJ databases">
        <authorList>
            <person name="Jaros S."/>
            <person name="Januszkiewicz K."/>
            <person name="Wedrychowicz H."/>
        </authorList>
    </citation>
    <scope>NUCLEOTIDE SEQUENCE [LARGE SCALE GENOMIC DNA]</scope>
    <source>
        <strain evidence="9 10">CGMCC 1.7049</strain>
    </source>
</reference>
<dbReference type="AlphaFoldDB" id="A0A1M5PMM1"/>
<dbReference type="EMBL" id="FQWZ01000005">
    <property type="protein sequence ID" value="SHH02994.1"/>
    <property type="molecule type" value="Genomic_DNA"/>
</dbReference>
<evidence type="ECO:0000256" key="6">
    <source>
        <dbReference type="ARBA" id="ARBA00023295"/>
    </source>
</evidence>
<dbReference type="InterPro" id="IPR000165">
    <property type="entry name" value="Glucoamylase"/>
</dbReference>
<accession>A0A1M5PMM1</accession>
<evidence type="ECO:0000313" key="9">
    <source>
        <dbReference type="EMBL" id="SHH02994.1"/>
    </source>
</evidence>
<dbReference type="EC" id="3.2.1.3" evidence="3"/>
<evidence type="ECO:0000256" key="5">
    <source>
        <dbReference type="ARBA" id="ARBA00023277"/>
    </source>
</evidence>
<evidence type="ECO:0000256" key="3">
    <source>
        <dbReference type="ARBA" id="ARBA00012593"/>
    </source>
</evidence>
<gene>
    <name evidence="9" type="ORF">SAMN04488068_2199</name>
</gene>
<sequence length="449" mass="50087">MTVTHTAPDFDHWLTQQVSLSAQWMQRSISAVDRVKHRPGFGQSIRPERGSIIASPVFAAYDPDPDYAFHWFRDSAVVIDAMRLLFEQGVIDQQQAESLIADAVDFAEKLMQLDGRALALDSNWRAQVQPDFVQYLRSNEELAAVHGSSVLGETRVNPDGSLDRTRWARPQYDGAPLRALAMLRWHQSPMTTLPAGLASRLSALIDHDLAFTCEHADLPSFDIWEEECGLHYYTLRVAAAALGQGAAWLQSRDPTLAQRYQQRAAQLRGKLDAFWFEDQQFYQSRFGEGDRPSPKALDIAVILSAVHCGETTGTHTVDDPRMQSTLARLDALFDARYSINRLRADGEGPALGRYDGDVYYSGGAYFFSTLGAAEFCYKAARHAADGRPWIERGDGYLRTVRRYTAPDGALSEQFDQHDGAQTSARHLAWSYAGLISSADARRRALLPVG</sequence>
<keyword evidence="4" id="KW-0378">Hydrolase</keyword>
<dbReference type="Gene3D" id="1.50.10.10">
    <property type="match status" value="1"/>
</dbReference>
<organism evidence="9 10">
    <name type="scientific">Hydrocarboniphaga daqingensis</name>
    <dbReference type="NCBI Taxonomy" id="490188"/>
    <lineage>
        <taxon>Bacteria</taxon>
        <taxon>Pseudomonadati</taxon>
        <taxon>Pseudomonadota</taxon>
        <taxon>Gammaproteobacteria</taxon>
        <taxon>Nevskiales</taxon>
        <taxon>Nevskiaceae</taxon>
        <taxon>Hydrocarboniphaga</taxon>
    </lineage>
</organism>
<proteinExistence type="inferred from homology"/>
<keyword evidence="10" id="KW-1185">Reference proteome</keyword>
<protein>
    <recommendedName>
        <fullName evidence="3">glucan 1,4-alpha-glucosidase</fullName>
        <ecNumber evidence="3">3.2.1.3</ecNumber>
    </recommendedName>
</protein>
<evidence type="ECO:0000256" key="7">
    <source>
        <dbReference type="ARBA" id="ARBA00023326"/>
    </source>
</evidence>
<dbReference type="InterPro" id="IPR011613">
    <property type="entry name" value="GH15-like"/>
</dbReference>
<evidence type="ECO:0000259" key="8">
    <source>
        <dbReference type="Pfam" id="PF00723"/>
    </source>
</evidence>
<comment type="similarity">
    <text evidence="2">Belongs to the glycosyl hydrolase 15 family.</text>
</comment>